<proteinExistence type="predicted"/>
<dbReference type="AlphaFoldDB" id="A0AAV3ZEG5"/>
<sequence>MCATDSNHRADEDKGRMGGHCTQMRSPAAEVSPRVKEVREHDHNQDHHHHDYLRYHRKITTIDKNPTTTPTTTITTITITTTITTTSFSRWKESFLLDNENNGHKTKERIRF</sequence>
<comment type="caution">
    <text evidence="2">The sequence shown here is derived from an EMBL/GenBank/DDBJ whole genome shotgun (WGS) entry which is preliminary data.</text>
</comment>
<dbReference type="EMBL" id="BLXT01002311">
    <property type="protein sequence ID" value="GFN93137.1"/>
    <property type="molecule type" value="Genomic_DNA"/>
</dbReference>
<evidence type="ECO:0000256" key="1">
    <source>
        <dbReference type="SAM" id="MobiDB-lite"/>
    </source>
</evidence>
<organism evidence="2 3">
    <name type="scientific">Plakobranchus ocellatus</name>
    <dbReference type="NCBI Taxonomy" id="259542"/>
    <lineage>
        <taxon>Eukaryota</taxon>
        <taxon>Metazoa</taxon>
        <taxon>Spiralia</taxon>
        <taxon>Lophotrochozoa</taxon>
        <taxon>Mollusca</taxon>
        <taxon>Gastropoda</taxon>
        <taxon>Heterobranchia</taxon>
        <taxon>Euthyneura</taxon>
        <taxon>Panpulmonata</taxon>
        <taxon>Sacoglossa</taxon>
        <taxon>Placobranchoidea</taxon>
        <taxon>Plakobranchidae</taxon>
        <taxon>Plakobranchus</taxon>
    </lineage>
</organism>
<evidence type="ECO:0000313" key="3">
    <source>
        <dbReference type="Proteomes" id="UP000735302"/>
    </source>
</evidence>
<keyword evidence="3" id="KW-1185">Reference proteome</keyword>
<gene>
    <name evidence="2" type="ORF">PoB_001964300</name>
</gene>
<reference evidence="2 3" key="1">
    <citation type="journal article" date="2021" name="Elife">
        <title>Chloroplast acquisition without the gene transfer in kleptoplastic sea slugs, Plakobranchus ocellatus.</title>
        <authorList>
            <person name="Maeda T."/>
            <person name="Takahashi S."/>
            <person name="Yoshida T."/>
            <person name="Shimamura S."/>
            <person name="Takaki Y."/>
            <person name="Nagai Y."/>
            <person name="Toyoda A."/>
            <person name="Suzuki Y."/>
            <person name="Arimoto A."/>
            <person name="Ishii H."/>
            <person name="Satoh N."/>
            <person name="Nishiyama T."/>
            <person name="Hasebe M."/>
            <person name="Maruyama T."/>
            <person name="Minagawa J."/>
            <person name="Obokata J."/>
            <person name="Shigenobu S."/>
        </authorList>
    </citation>
    <scope>NUCLEOTIDE SEQUENCE [LARGE SCALE GENOMIC DNA]</scope>
</reference>
<evidence type="ECO:0000313" key="2">
    <source>
        <dbReference type="EMBL" id="GFN93137.1"/>
    </source>
</evidence>
<dbReference type="Proteomes" id="UP000735302">
    <property type="component" value="Unassembled WGS sequence"/>
</dbReference>
<name>A0AAV3ZEG5_9GAST</name>
<feature type="compositionally biased region" description="Basic and acidic residues" evidence="1">
    <location>
        <begin position="1"/>
        <end position="16"/>
    </location>
</feature>
<protein>
    <submittedName>
        <fullName evidence="2">Uncharacterized protein</fullName>
    </submittedName>
</protein>
<feature type="compositionally biased region" description="Basic and acidic residues" evidence="1">
    <location>
        <begin position="33"/>
        <end position="53"/>
    </location>
</feature>
<feature type="region of interest" description="Disordered" evidence="1">
    <location>
        <begin position="1"/>
        <end position="53"/>
    </location>
</feature>
<accession>A0AAV3ZEG5</accession>